<protein>
    <recommendedName>
        <fullName evidence="2">alpha-L-fucosidase</fullName>
        <ecNumber evidence="2">3.2.1.51</ecNumber>
    </recommendedName>
</protein>
<sequence length="464" mass="52742">MISRFLKIVCITLLSTGFLKAQETREIPVPTQAQLNWQNAELVAVFHYDLHVFDGKKYNQRENRITPVPDYNIFNPKKLDTDQWIKAAKDAGCKIAILTATHETGFALYQSDVNPYCLKAVKWRDGKGDIVKDFVESCRKYDVLPGIYIGIRWNSFLGIHDFKVSGEGPFAENRQKYYNRMCEGMTEELMSRYGDLAIVWFDGGAHGPEKGGPDVLGIFEKHQPNGIFYHNTQRADIRWGGSESGTVPYPCWGTYPFVYSHSTNQEVVFKNNFQLLKEGDPDGAYYMPAMSDAPLRGYNGRHEWFWEPGDEEHIFPLENLVNMYYNSVGHNSTLILGLTPDPDGLMPEPDVKRLKELGDEIKNRFDAPVAQTKGTGETITLEIPAGKKLNHIVIQEDIEHGERIRTYTVDARINGVWKKLCEGESVGHKRIQSFDTVSCSALRLTVEKSVDKPLIRNFSAFLID</sequence>
<name>A0A399STE1_9BACT</name>
<dbReference type="GO" id="GO:0005764">
    <property type="term" value="C:lysosome"/>
    <property type="evidence" value="ECO:0007669"/>
    <property type="project" value="TreeGrafter"/>
</dbReference>
<dbReference type="Gene3D" id="2.60.120.260">
    <property type="entry name" value="Galactose-binding domain-like"/>
    <property type="match status" value="1"/>
</dbReference>
<dbReference type="EMBL" id="QWGR01000019">
    <property type="protein sequence ID" value="RIJ45802.1"/>
    <property type="molecule type" value="Genomic_DNA"/>
</dbReference>
<dbReference type="EC" id="3.2.1.51" evidence="2"/>
<feature type="signal peptide" evidence="6">
    <location>
        <begin position="1"/>
        <end position="21"/>
    </location>
</feature>
<dbReference type="GO" id="GO:0006004">
    <property type="term" value="P:fucose metabolic process"/>
    <property type="evidence" value="ECO:0007669"/>
    <property type="project" value="TreeGrafter"/>
</dbReference>
<dbReference type="PANTHER" id="PTHR10030:SF37">
    <property type="entry name" value="ALPHA-L-FUCOSIDASE-RELATED"/>
    <property type="match status" value="1"/>
</dbReference>
<evidence type="ECO:0000256" key="6">
    <source>
        <dbReference type="SAM" id="SignalP"/>
    </source>
</evidence>
<dbReference type="GO" id="GO:0004560">
    <property type="term" value="F:alpha-L-fucosidase activity"/>
    <property type="evidence" value="ECO:0007669"/>
    <property type="project" value="InterPro"/>
</dbReference>
<accession>A0A399STE1</accession>
<dbReference type="InterPro" id="IPR017853">
    <property type="entry name" value="GH"/>
</dbReference>
<evidence type="ECO:0000256" key="2">
    <source>
        <dbReference type="ARBA" id="ARBA00012662"/>
    </source>
</evidence>
<comment type="caution">
    <text evidence="8">The sequence shown here is derived from an EMBL/GenBank/DDBJ whole genome shotgun (WGS) entry which is preliminary data.</text>
</comment>
<feature type="chain" id="PRO_5017327375" description="alpha-L-fucosidase" evidence="6">
    <location>
        <begin position="22"/>
        <end position="464"/>
    </location>
</feature>
<evidence type="ECO:0000256" key="5">
    <source>
        <dbReference type="ARBA" id="ARBA00023295"/>
    </source>
</evidence>
<evidence type="ECO:0000256" key="3">
    <source>
        <dbReference type="ARBA" id="ARBA00022729"/>
    </source>
</evidence>
<dbReference type="PANTHER" id="PTHR10030">
    <property type="entry name" value="ALPHA-L-FUCOSIDASE"/>
    <property type="match status" value="1"/>
</dbReference>
<dbReference type="InterPro" id="IPR057739">
    <property type="entry name" value="Glyco_hydro_29_N"/>
</dbReference>
<reference evidence="8 9" key="1">
    <citation type="submission" date="2018-08" db="EMBL/GenBank/DDBJ databases">
        <title>Pallidiluteibacterium maritimus gen. nov., sp. nov., isolated from coastal sediment.</title>
        <authorList>
            <person name="Zhou L.Y."/>
        </authorList>
    </citation>
    <scope>NUCLEOTIDE SEQUENCE [LARGE SCALE GENOMIC DNA]</scope>
    <source>
        <strain evidence="8 9">XSD2</strain>
    </source>
</reference>
<gene>
    <name evidence="8" type="ORF">D1614_21060</name>
</gene>
<dbReference type="Pfam" id="PF01120">
    <property type="entry name" value="Alpha_L_fucos"/>
    <property type="match status" value="1"/>
</dbReference>
<dbReference type="Gene3D" id="3.20.20.80">
    <property type="entry name" value="Glycosidases"/>
    <property type="match status" value="1"/>
</dbReference>
<evidence type="ECO:0000313" key="9">
    <source>
        <dbReference type="Proteomes" id="UP000265926"/>
    </source>
</evidence>
<evidence type="ECO:0000256" key="1">
    <source>
        <dbReference type="ARBA" id="ARBA00007951"/>
    </source>
</evidence>
<feature type="domain" description="Glycoside hydrolase family 29 N-terminal" evidence="7">
    <location>
        <begin position="72"/>
        <end position="359"/>
    </location>
</feature>
<evidence type="ECO:0000313" key="8">
    <source>
        <dbReference type="EMBL" id="RIJ45802.1"/>
    </source>
</evidence>
<dbReference type="InterPro" id="IPR000933">
    <property type="entry name" value="Glyco_hydro_29"/>
</dbReference>
<dbReference type="GO" id="GO:0016139">
    <property type="term" value="P:glycoside catabolic process"/>
    <property type="evidence" value="ECO:0007669"/>
    <property type="project" value="TreeGrafter"/>
</dbReference>
<keyword evidence="9" id="KW-1185">Reference proteome</keyword>
<dbReference type="Proteomes" id="UP000265926">
    <property type="component" value="Unassembled WGS sequence"/>
</dbReference>
<proteinExistence type="inferred from homology"/>
<keyword evidence="5" id="KW-0326">Glycosidase</keyword>
<organism evidence="8 9">
    <name type="scientific">Maribellus luteus</name>
    <dbReference type="NCBI Taxonomy" id="2305463"/>
    <lineage>
        <taxon>Bacteria</taxon>
        <taxon>Pseudomonadati</taxon>
        <taxon>Bacteroidota</taxon>
        <taxon>Bacteroidia</taxon>
        <taxon>Marinilabiliales</taxon>
        <taxon>Prolixibacteraceae</taxon>
        <taxon>Maribellus</taxon>
    </lineage>
</organism>
<keyword evidence="3 6" id="KW-0732">Signal</keyword>
<keyword evidence="4 8" id="KW-0378">Hydrolase</keyword>
<dbReference type="AlphaFoldDB" id="A0A399STE1"/>
<evidence type="ECO:0000259" key="7">
    <source>
        <dbReference type="Pfam" id="PF01120"/>
    </source>
</evidence>
<dbReference type="SUPFAM" id="SSF51445">
    <property type="entry name" value="(Trans)glycosidases"/>
    <property type="match status" value="1"/>
</dbReference>
<evidence type="ECO:0000256" key="4">
    <source>
        <dbReference type="ARBA" id="ARBA00022801"/>
    </source>
</evidence>
<dbReference type="OrthoDB" id="1389336at2"/>
<comment type="similarity">
    <text evidence="1">Belongs to the glycosyl hydrolase 29 family.</text>
</comment>
<dbReference type="SMART" id="SM00812">
    <property type="entry name" value="Alpha_L_fucos"/>
    <property type="match status" value="1"/>
</dbReference>